<dbReference type="InterPro" id="IPR056453">
    <property type="entry name" value="HTH_DNAJC9"/>
</dbReference>
<dbReference type="EMBL" id="WHUW01000004">
    <property type="protein sequence ID" value="KAF8447975.1"/>
    <property type="molecule type" value="Genomic_DNA"/>
</dbReference>
<feature type="region of interest" description="Disordered" evidence="1">
    <location>
        <begin position="275"/>
        <end position="348"/>
    </location>
</feature>
<evidence type="ECO:0000313" key="4">
    <source>
        <dbReference type="Proteomes" id="UP001194468"/>
    </source>
</evidence>
<dbReference type="InterPro" id="IPR018253">
    <property type="entry name" value="DnaJ_domain_CS"/>
</dbReference>
<dbReference type="GO" id="GO:0005634">
    <property type="term" value="C:nucleus"/>
    <property type="evidence" value="ECO:0007669"/>
    <property type="project" value="TreeGrafter"/>
</dbReference>
<evidence type="ECO:0000313" key="3">
    <source>
        <dbReference type="EMBL" id="KAF8447975.1"/>
    </source>
</evidence>
<evidence type="ECO:0000256" key="1">
    <source>
        <dbReference type="SAM" id="MobiDB-lite"/>
    </source>
</evidence>
<protein>
    <recommendedName>
        <fullName evidence="2">J domain-containing protein</fullName>
    </recommendedName>
</protein>
<dbReference type="PROSITE" id="PS00636">
    <property type="entry name" value="DNAJ_1"/>
    <property type="match status" value="1"/>
</dbReference>
<dbReference type="AlphaFoldDB" id="A0AAD4C3X0"/>
<proteinExistence type="predicted"/>
<dbReference type="InterPro" id="IPR001623">
    <property type="entry name" value="DnaJ_domain"/>
</dbReference>
<dbReference type="InterPro" id="IPR036869">
    <property type="entry name" value="J_dom_sf"/>
</dbReference>
<evidence type="ECO:0000259" key="2">
    <source>
        <dbReference type="PROSITE" id="PS50076"/>
    </source>
</evidence>
<dbReference type="CDD" id="cd06257">
    <property type="entry name" value="DnaJ"/>
    <property type="match status" value="1"/>
</dbReference>
<dbReference type="SUPFAM" id="SSF46565">
    <property type="entry name" value="Chaperone J-domain"/>
    <property type="match status" value="1"/>
</dbReference>
<dbReference type="Gene3D" id="1.10.287.110">
    <property type="entry name" value="DnaJ domain"/>
    <property type="match status" value="1"/>
</dbReference>
<feature type="domain" description="J" evidence="2">
    <location>
        <begin position="19"/>
        <end position="89"/>
    </location>
</feature>
<reference evidence="3" key="2">
    <citation type="journal article" date="2020" name="Nat. Commun.">
        <title>Large-scale genome sequencing of mycorrhizal fungi provides insights into the early evolution of symbiotic traits.</title>
        <authorList>
            <person name="Miyauchi S."/>
            <person name="Kiss E."/>
            <person name="Kuo A."/>
            <person name="Drula E."/>
            <person name="Kohler A."/>
            <person name="Sanchez-Garcia M."/>
            <person name="Morin E."/>
            <person name="Andreopoulos B."/>
            <person name="Barry K.W."/>
            <person name="Bonito G."/>
            <person name="Buee M."/>
            <person name="Carver A."/>
            <person name="Chen C."/>
            <person name="Cichocki N."/>
            <person name="Clum A."/>
            <person name="Culley D."/>
            <person name="Crous P.W."/>
            <person name="Fauchery L."/>
            <person name="Girlanda M."/>
            <person name="Hayes R.D."/>
            <person name="Keri Z."/>
            <person name="LaButti K."/>
            <person name="Lipzen A."/>
            <person name="Lombard V."/>
            <person name="Magnuson J."/>
            <person name="Maillard F."/>
            <person name="Murat C."/>
            <person name="Nolan M."/>
            <person name="Ohm R.A."/>
            <person name="Pangilinan J."/>
            <person name="Pereira M.F."/>
            <person name="Perotto S."/>
            <person name="Peter M."/>
            <person name="Pfister S."/>
            <person name="Riley R."/>
            <person name="Sitrit Y."/>
            <person name="Stielow J.B."/>
            <person name="Szollosi G."/>
            <person name="Zifcakova L."/>
            <person name="Stursova M."/>
            <person name="Spatafora J.W."/>
            <person name="Tedersoo L."/>
            <person name="Vaario L.M."/>
            <person name="Yamada A."/>
            <person name="Yan M."/>
            <person name="Wang P."/>
            <person name="Xu J."/>
            <person name="Bruns T."/>
            <person name="Baldrian P."/>
            <person name="Vilgalys R."/>
            <person name="Dunand C."/>
            <person name="Henrissat B."/>
            <person name="Grigoriev I.V."/>
            <person name="Hibbett D."/>
            <person name="Nagy L.G."/>
            <person name="Martin F.M."/>
        </authorList>
    </citation>
    <scope>NUCLEOTIDE SEQUENCE</scope>
    <source>
        <strain evidence="3">BED1</strain>
    </source>
</reference>
<dbReference type="PANTHER" id="PTHR44144">
    <property type="entry name" value="DNAJ HOMOLOG SUBFAMILY C MEMBER 9"/>
    <property type="match status" value="1"/>
</dbReference>
<accession>A0AAD4C3X0</accession>
<sequence>MMEKDSEMAQMFPGEDNVDLYAVLALKSDASQEDIRKSYRKLALVCHPDKHANSSEHERAHALNRFQQIGFAYAVLSDEKRRKKYDRTGTTGEGLIDPGDDGGWDAYFQDLFDRVTRGRLDEMKKEYQGSSEEVEDLMAAYHDTEGSLDEIMKHIPHSTVDDEPRFVQILSQLIAGDKLPDLPLWRSSSADEKAKLVRKKQAAKETKEAEELAKELGVWDEFYGSGKVGDRKGKGKQKDDANDEDVSTLQALILQRQKARSGFLDNLAAKYMDLEEEETSRKNGIKGKKRKKATEHTDAEEAESPQKRPRSGPDEEEPENTRSKLTSRRAKASGAEKAKRGTRAKKAK</sequence>
<dbReference type="GO" id="GO:0031072">
    <property type="term" value="F:heat shock protein binding"/>
    <property type="evidence" value="ECO:0007669"/>
    <property type="project" value="TreeGrafter"/>
</dbReference>
<reference evidence="3" key="1">
    <citation type="submission" date="2019-10" db="EMBL/GenBank/DDBJ databases">
        <authorList>
            <consortium name="DOE Joint Genome Institute"/>
            <person name="Kuo A."/>
            <person name="Miyauchi S."/>
            <person name="Kiss E."/>
            <person name="Drula E."/>
            <person name="Kohler A."/>
            <person name="Sanchez-Garcia M."/>
            <person name="Andreopoulos B."/>
            <person name="Barry K.W."/>
            <person name="Bonito G."/>
            <person name="Buee M."/>
            <person name="Carver A."/>
            <person name="Chen C."/>
            <person name="Cichocki N."/>
            <person name="Clum A."/>
            <person name="Culley D."/>
            <person name="Crous P.W."/>
            <person name="Fauchery L."/>
            <person name="Girlanda M."/>
            <person name="Hayes R."/>
            <person name="Keri Z."/>
            <person name="LaButti K."/>
            <person name="Lipzen A."/>
            <person name="Lombard V."/>
            <person name="Magnuson J."/>
            <person name="Maillard F."/>
            <person name="Morin E."/>
            <person name="Murat C."/>
            <person name="Nolan M."/>
            <person name="Ohm R."/>
            <person name="Pangilinan J."/>
            <person name="Pereira M."/>
            <person name="Perotto S."/>
            <person name="Peter M."/>
            <person name="Riley R."/>
            <person name="Sitrit Y."/>
            <person name="Stielow B."/>
            <person name="Szollosi G."/>
            <person name="Zifcakova L."/>
            <person name="Stursova M."/>
            <person name="Spatafora J.W."/>
            <person name="Tedersoo L."/>
            <person name="Vaario L.-M."/>
            <person name="Yamada A."/>
            <person name="Yan M."/>
            <person name="Wang P."/>
            <person name="Xu J."/>
            <person name="Bruns T."/>
            <person name="Baldrian P."/>
            <person name="Vilgalys R."/>
            <person name="Henrissat B."/>
            <person name="Grigoriev I.V."/>
            <person name="Hibbett D."/>
            <person name="Nagy L.G."/>
            <person name="Martin F.M."/>
        </authorList>
    </citation>
    <scope>NUCLEOTIDE SEQUENCE</scope>
    <source>
        <strain evidence="3">BED1</strain>
    </source>
</reference>
<dbReference type="Pfam" id="PF23302">
    <property type="entry name" value="HTH_DNAJC9"/>
    <property type="match status" value="1"/>
</dbReference>
<organism evidence="3 4">
    <name type="scientific">Boletus edulis BED1</name>
    <dbReference type="NCBI Taxonomy" id="1328754"/>
    <lineage>
        <taxon>Eukaryota</taxon>
        <taxon>Fungi</taxon>
        <taxon>Dikarya</taxon>
        <taxon>Basidiomycota</taxon>
        <taxon>Agaricomycotina</taxon>
        <taxon>Agaricomycetes</taxon>
        <taxon>Agaricomycetidae</taxon>
        <taxon>Boletales</taxon>
        <taxon>Boletineae</taxon>
        <taxon>Boletaceae</taxon>
        <taxon>Boletoideae</taxon>
        <taxon>Boletus</taxon>
    </lineage>
</organism>
<keyword evidence="4" id="KW-1185">Reference proteome</keyword>
<dbReference type="GO" id="GO:0005737">
    <property type="term" value="C:cytoplasm"/>
    <property type="evidence" value="ECO:0007669"/>
    <property type="project" value="TreeGrafter"/>
</dbReference>
<dbReference type="Pfam" id="PF00226">
    <property type="entry name" value="DnaJ"/>
    <property type="match status" value="1"/>
</dbReference>
<feature type="compositionally biased region" description="Basic residues" evidence="1">
    <location>
        <begin position="283"/>
        <end position="293"/>
    </location>
</feature>
<dbReference type="PANTHER" id="PTHR44144:SF1">
    <property type="entry name" value="DNAJ HOMOLOG SUBFAMILY C MEMBER 9"/>
    <property type="match status" value="1"/>
</dbReference>
<name>A0AAD4C3X0_BOLED</name>
<comment type="caution">
    <text evidence="3">The sequence shown here is derived from an EMBL/GenBank/DDBJ whole genome shotgun (WGS) entry which is preliminary data.</text>
</comment>
<gene>
    <name evidence="3" type="ORF">L210DRAFT_3390671</name>
</gene>
<dbReference type="Proteomes" id="UP001194468">
    <property type="component" value="Unassembled WGS sequence"/>
</dbReference>
<dbReference type="InterPro" id="IPR052594">
    <property type="entry name" value="J_domain-containing_protein"/>
</dbReference>
<dbReference type="PROSITE" id="PS50076">
    <property type="entry name" value="DNAJ_2"/>
    <property type="match status" value="1"/>
</dbReference>
<dbReference type="SMART" id="SM00271">
    <property type="entry name" value="DnaJ"/>
    <property type="match status" value="1"/>
</dbReference>
<dbReference type="PRINTS" id="PR00625">
    <property type="entry name" value="JDOMAIN"/>
</dbReference>